<evidence type="ECO:0000256" key="1">
    <source>
        <dbReference type="SAM" id="MobiDB-lite"/>
    </source>
</evidence>
<evidence type="ECO:0000313" key="2">
    <source>
        <dbReference type="EMBL" id="MBW0500418.1"/>
    </source>
</evidence>
<evidence type="ECO:0000313" key="3">
    <source>
        <dbReference type="Proteomes" id="UP000765509"/>
    </source>
</evidence>
<dbReference type="Proteomes" id="UP000765509">
    <property type="component" value="Unassembled WGS sequence"/>
</dbReference>
<proteinExistence type="predicted"/>
<accession>A0A9Q3DER7</accession>
<organism evidence="2 3">
    <name type="scientific">Austropuccinia psidii MF-1</name>
    <dbReference type="NCBI Taxonomy" id="1389203"/>
    <lineage>
        <taxon>Eukaryota</taxon>
        <taxon>Fungi</taxon>
        <taxon>Dikarya</taxon>
        <taxon>Basidiomycota</taxon>
        <taxon>Pucciniomycotina</taxon>
        <taxon>Pucciniomycetes</taxon>
        <taxon>Pucciniales</taxon>
        <taxon>Sphaerophragmiaceae</taxon>
        <taxon>Austropuccinia</taxon>
    </lineage>
</organism>
<name>A0A9Q3DER7_9BASI</name>
<feature type="region of interest" description="Disordered" evidence="1">
    <location>
        <begin position="78"/>
        <end position="102"/>
    </location>
</feature>
<sequence>MNDWGYWEQPCISTGLEEPLGYAYGLRNRKKGIENQEKFKTQPLSSKDTIQPKDTIKKKTGIPGGFIEEEKIIIPTKYKRSKPEEVYKPPEPAQPNLTKTNR</sequence>
<keyword evidence="3" id="KW-1185">Reference proteome</keyword>
<dbReference type="EMBL" id="AVOT02015804">
    <property type="protein sequence ID" value="MBW0500418.1"/>
    <property type="molecule type" value="Genomic_DNA"/>
</dbReference>
<gene>
    <name evidence="2" type="ORF">O181_040133</name>
</gene>
<protein>
    <submittedName>
        <fullName evidence="2">Uncharacterized protein</fullName>
    </submittedName>
</protein>
<reference evidence="2" key="1">
    <citation type="submission" date="2021-03" db="EMBL/GenBank/DDBJ databases">
        <title>Draft genome sequence of rust myrtle Austropuccinia psidii MF-1, a brazilian biotype.</title>
        <authorList>
            <person name="Quecine M.C."/>
            <person name="Pachon D.M.R."/>
            <person name="Bonatelli M.L."/>
            <person name="Correr F.H."/>
            <person name="Franceschini L.M."/>
            <person name="Leite T.F."/>
            <person name="Margarido G.R.A."/>
            <person name="Almeida C.A."/>
            <person name="Ferrarezi J.A."/>
            <person name="Labate C.A."/>
        </authorList>
    </citation>
    <scope>NUCLEOTIDE SEQUENCE</scope>
    <source>
        <strain evidence="2">MF-1</strain>
    </source>
</reference>
<comment type="caution">
    <text evidence="2">The sequence shown here is derived from an EMBL/GenBank/DDBJ whole genome shotgun (WGS) entry which is preliminary data.</text>
</comment>
<dbReference type="AlphaFoldDB" id="A0A9Q3DER7"/>
<dbReference type="OrthoDB" id="2506366at2759"/>